<dbReference type="PANTHER" id="PTHR46193:SF18">
    <property type="entry name" value="HEXITOL PHOSPHATASE B"/>
    <property type="match status" value="1"/>
</dbReference>
<dbReference type="InterPro" id="IPR006439">
    <property type="entry name" value="HAD-SF_hydro_IA"/>
</dbReference>
<dbReference type="NCBIfam" id="TIGR01509">
    <property type="entry name" value="HAD-SF-IA-v3"/>
    <property type="match status" value="1"/>
</dbReference>
<dbReference type="InterPro" id="IPR023198">
    <property type="entry name" value="PGP-like_dom2"/>
</dbReference>
<evidence type="ECO:0000256" key="3">
    <source>
        <dbReference type="ARBA" id="ARBA00022723"/>
    </source>
</evidence>
<reference evidence="6" key="1">
    <citation type="submission" date="2008-01" db="EMBL/GenBank/DDBJ databases">
        <title>Complete sequence of chromosome of Caulobacter sp. K31.</title>
        <authorList>
            <consortium name="US DOE Joint Genome Institute"/>
            <person name="Copeland A."/>
            <person name="Lucas S."/>
            <person name="Lapidus A."/>
            <person name="Barry K."/>
            <person name="Glavina del Rio T."/>
            <person name="Dalin E."/>
            <person name="Tice H."/>
            <person name="Pitluck S."/>
            <person name="Bruce D."/>
            <person name="Goodwin L."/>
            <person name="Thompson L.S."/>
            <person name="Brettin T."/>
            <person name="Detter J.C."/>
            <person name="Han C."/>
            <person name="Schmutz J."/>
            <person name="Larimer F."/>
            <person name="Land M."/>
            <person name="Hauser L."/>
            <person name="Kyrpides N."/>
            <person name="Kim E."/>
            <person name="Stephens C."/>
            <person name="Richardson P."/>
        </authorList>
    </citation>
    <scope>NUCLEOTIDE SEQUENCE [LARGE SCALE GENOMIC DNA]</scope>
    <source>
        <strain evidence="6">K31</strain>
    </source>
</reference>
<dbReference type="eggNOG" id="COG0637">
    <property type="taxonomic scope" value="Bacteria"/>
</dbReference>
<comment type="cofactor">
    <cofactor evidence="1">
        <name>Mg(2+)</name>
        <dbReference type="ChEBI" id="CHEBI:18420"/>
    </cofactor>
</comment>
<sequence>MPDDASFDTLRFLAGRFEFARLEALLFDMDGTLSDTDAIHRQAMADTFAARGVGMSDEDFHRHVSGQSNDAIFAHFFPVLSEDQRRRLADEKEALYRRLTPRMTPTPGLARLIGWAKARGVACALVTNGPRLNVEHTLKVLGLADSFDALVLGEDLPRAKPDPLPYLEALRRLGVAAERAVAFEDSEPGVTAALAAGVFTVEITGPSRRDGLGLGADLTVPDFDAPALWSHLTATNVHAIT</sequence>
<dbReference type="SFLD" id="SFLDG01129">
    <property type="entry name" value="C1.5:_HAD__Beta-PGM__Phosphata"/>
    <property type="match status" value="1"/>
</dbReference>
<name>B0T4F7_CAUSK</name>
<dbReference type="Gene3D" id="3.40.50.1000">
    <property type="entry name" value="HAD superfamily/HAD-like"/>
    <property type="match status" value="1"/>
</dbReference>
<dbReference type="SFLD" id="SFLDG01135">
    <property type="entry name" value="C1.5.6:_HAD__Beta-PGM__Phospha"/>
    <property type="match status" value="1"/>
</dbReference>
<organism evidence="6">
    <name type="scientific">Caulobacter sp. (strain K31)</name>
    <dbReference type="NCBI Taxonomy" id="366602"/>
    <lineage>
        <taxon>Bacteria</taxon>
        <taxon>Pseudomonadati</taxon>
        <taxon>Pseudomonadota</taxon>
        <taxon>Alphaproteobacteria</taxon>
        <taxon>Caulobacterales</taxon>
        <taxon>Caulobacteraceae</taxon>
        <taxon>Caulobacter</taxon>
    </lineage>
</organism>
<proteinExistence type="inferred from homology"/>
<dbReference type="InterPro" id="IPR041492">
    <property type="entry name" value="HAD_2"/>
</dbReference>
<dbReference type="GO" id="GO:0016787">
    <property type="term" value="F:hydrolase activity"/>
    <property type="evidence" value="ECO:0007669"/>
    <property type="project" value="UniProtKB-KW"/>
</dbReference>
<keyword evidence="4" id="KW-0460">Magnesium</keyword>
<dbReference type="STRING" id="366602.Caul_0320"/>
<dbReference type="PRINTS" id="PR00413">
    <property type="entry name" value="HADHALOGNASE"/>
</dbReference>
<dbReference type="InterPro" id="IPR023214">
    <property type="entry name" value="HAD_sf"/>
</dbReference>
<dbReference type="EMBL" id="CP000927">
    <property type="protein sequence ID" value="ABZ69457.1"/>
    <property type="molecule type" value="Genomic_DNA"/>
</dbReference>
<dbReference type="Pfam" id="PF13419">
    <property type="entry name" value="HAD_2"/>
    <property type="match status" value="1"/>
</dbReference>
<dbReference type="HOGENOM" id="CLU_045011_13_4_5"/>
<dbReference type="OrthoDB" id="9793014at2"/>
<dbReference type="GO" id="GO:0046872">
    <property type="term" value="F:metal ion binding"/>
    <property type="evidence" value="ECO:0007669"/>
    <property type="project" value="UniProtKB-KW"/>
</dbReference>
<dbReference type="CDD" id="cd07505">
    <property type="entry name" value="HAD_BPGM-like"/>
    <property type="match status" value="1"/>
</dbReference>
<evidence type="ECO:0000256" key="1">
    <source>
        <dbReference type="ARBA" id="ARBA00001946"/>
    </source>
</evidence>
<accession>B0T4F7</accession>
<keyword evidence="6" id="KW-0378">Hydrolase</keyword>
<keyword evidence="3" id="KW-0479">Metal-binding</keyword>
<evidence type="ECO:0000256" key="2">
    <source>
        <dbReference type="ARBA" id="ARBA00006171"/>
    </source>
</evidence>
<dbReference type="KEGG" id="cak:Caul_0320"/>
<evidence type="ECO:0000256" key="4">
    <source>
        <dbReference type="ARBA" id="ARBA00022842"/>
    </source>
</evidence>
<comment type="similarity">
    <text evidence="2">Belongs to the HAD-like hydrolase superfamily. CbbY/CbbZ/Gph/YieH family.</text>
</comment>
<protein>
    <submittedName>
        <fullName evidence="6">HAD-superfamily hydrolase, subfamily IA, variant 3</fullName>
    </submittedName>
</protein>
<keyword evidence="5" id="KW-0119">Carbohydrate metabolism</keyword>
<dbReference type="Gene3D" id="1.10.150.240">
    <property type="entry name" value="Putative phosphatase, domain 2"/>
    <property type="match status" value="1"/>
</dbReference>
<dbReference type="SFLD" id="SFLDS00003">
    <property type="entry name" value="Haloacid_Dehalogenase"/>
    <property type="match status" value="1"/>
</dbReference>
<dbReference type="PANTHER" id="PTHR46193">
    <property type="entry name" value="6-PHOSPHOGLUCONATE PHOSPHATASE"/>
    <property type="match status" value="1"/>
</dbReference>
<dbReference type="InterPro" id="IPR036412">
    <property type="entry name" value="HAD-like_sf"/>
</dbReference>
<evidence type="ECO:0000256" key="5">
    <source>
        <dbReference type="ARBA" id="ARBA00023277"/>
    </source>
</evidence>
<dbReference type="InterPro" id="IPR051600">
    <property type="entry name" value="Beta-PGM-like"/>
</dbReference>
<dbReference type="SUPFAM" id="SSF56784">
    <property type="entry name" value="HAD-like"/>
    <property type="match status" value="1"/>
</dbReference>
<evidence type="ECO:0000313" key="6">
    <source>
        <dbReference type="EMBL" id="ABZ69457.1"/>
    </source>
</evidence>
<dbReference type="AlphaFoldDB" id="B0T4F7"/>
<gene>
    <name evidence="6" type="ordered locus">Caul_0320</name>
</gene>